<keyword evidence="2" id="KW-0808">Transferase</keyword>
<sequence length="296" mass="33312">MNTNSEPRRARTMAEMAEKMGSMFAGFESPFKPYEPLPTDVIITPFAKCGTTWLQQIFHTLRTRGATDYDDISRVVPWLEVSARLGIDVNAPQKAEPRGFKSHLSFTDVPKGAKYILSMRDPRDALVSMYRFMEGWFLEPGAVSLEAFARANYVNDPDKGYWGHLRSWWDVRDNPNVLMLSYEAMNADPTLAIKRVAEFCNISLDDELLAITLKHSSLAYMLENKHQFDDHMFVELSESVAGIPKGSDSAKVREGKVGGHAKVLSPELIATLDDIWASQITARYGFNTYQDMAAAL</sequence>
<proteinExistence type="inferred from homology"/>
<dbReference type="SUPFAM" id="SSF52540">
    <property type="entry name" value="P-loop containing nucleoside triphosphate hydrolases"/>
    <property type="match status" value="1"/>
</dbReference>
<dbReference type="Gene3D" id="3.40.50.300">
    <property type="entry name" value="P-loop containing nucleotide triphosphate hydrolases"/>
    <property type="match status" value="1"/>
</dbReference>
<organism evidence="4 5">
    <name type="scientific">SAR86 cluster bacterium</name>
    <dbReference type="NCBI Taxonomy" id="2030880"/>
    <lineage>
        <taxon>Bacteria</taxon>
        <taxon>Pseudomonadati</taxon>
        <taxon>Pseudomonadota</taxon>
        <taxon>Gammaproteobacteria</taxon>
        <taxon>SAR86 cluster</taxon>
    </lineage>
</organism>
<evidence type="ECO:0000256" key="2">
    <source>
        <dbReference type="ARBA" id="ARBA00022679"/>
    </source>
</evidence>
<dbReference type="AlphaFoldDB" id="A0A972VYE3"/>
<evidence type="ECO:0000259" key="3">
    <source>
        <dbReference type="Pfam" id="PF00685"/>
    </source>
</evidence>
<evidence type="ECO:0000256" key="1">
    <source>
        <dbReference type="ARBA" id="ARBA00005771"/>
    </source>
</evidence>
<reference evidence="4" key="1">
    <citation type="submission" date="2020-05" db="EMBL/GenBank/DDBJ databases">
        <title>Sulfur intermediates as new biogeochemical hubs in an aquatic model microbial ecosystem.</title>
        <authorList>
            <person name="Vigneron A."/>
        </authorList>
    </citation>
    <scope>NUCLEOTIDE SEQUENCE</scope>
    <source>
        <strain evidence="4">Bin.250</strain>
    </source>
</reference>
<accession>A0A972VYE3</accession>
<dbReference type="Proteomes" id="UP000754644">
    <property type="component" value="Unassembled WGS sequence"/>
</dbReference>
<dbReference type="GO" id="GO:0008146">
    <property type="term" value="F:sulfotransferase activity"/>
    <property type="evidence" value="ECO:0007669"/>
    <property type="project" value="InterPro"/>
</dbReference>
<dbReference type="InterPro" id="IPR027417">
    <property type="entry name" value="P-loop_NTPase"/>
</dbReference>
<evidence type="ECO:0000313" key="5">
    <source>
        <dbReference type="Proteomes" id="UP000754644"/>
    </source>
</evidence>
<dbReference type="Pfam" id="PF00685">
    <property type="entry name" value="Sulfotransfer_1"/>
    <property type="match status" value="1"/>
</dbReference>
<dbReference type="EMBL" id="JABMOJ010000400">
    <property type="protein sequence ID" value="NQV65796.1"/>
    <property type="molecule type" value="Genomic_DNA"/>
</dbReference>
<feature type="domain" description="Sulfotransferase" evidence="3">
    <location>
        <begin position="38"/>
        <end position="278"/>
    </location>
</feature>
<name>A0A972VYE3_9GAMM</name>
<dbReference type="PANTHER" id="PTHR11783">
    <property type="entry name" value="SULFOTRANSFERASE SULT"/>
    <property type="match status" value="1"/>
</dbReference>
<comment type="caution">
    <text evidence="4">The sequence shown here is derived from an EMBL/GenBank/DDBJ whole genome shotgun (WGS) entry which is preliminary data.</text>
</comment>
<comment type="similarity">
    <text evidence="1">Belongs to the sulfotransferase 1 family.</text>
</comment>
<gene>
    <name evidence="4" type="ORF">HQ497_10575</name>
</gene>
<dbReference type="InterPro" id="IPR000863">
    <property type="entry name" value="Sulfotransferase_dom"/>
</dbReference>
<evidence type="ECO:0000313" key="4">
    <source>
        <dbReference type="EMBL" id="NQV65796.1"/>
    </source>
</evidence>
<protein>
    <submittedName>
        <fullName evidence="4">Sulfotransferase domain-containing protein</fullName>
    </submittedName>
</protein>